<gene>
    <name evidence="2" type="ORF">D1B32_15810</name>
</gene>
<dbReference type="OrthoDB" id="2719974at2"/>
<feature type="signal peptide" evidence="1">
    <location>
        <begin position="1"/>
        <end position="24"/>
    </location>
</feature>
<evidence type="ECO:0000256" key="1">
    <source>
        <dbReference type="SAM" id="SignalP"/>
    </source>
</evidence>
<keyword evidence="3" id="KW-1185">Reference proteome</keyword>
<name>A0A417YD75_9BACI</name>
<accession>A0A417YD75</accession>
<evidence type="ECO:0000313" key="2">
    <source>
        <dbReference type="EMBL" id="RHW30581.1"/>
    </source>
</evidence>
<proteinExistence type="predicted"/>
<dbReference type="EMBL" id="QWEH01000012">
    <property type="protein sequence ID" value="RHW30581.1"/>
    <property type="molecule type" value="Genomic_DNA"/>
</dbReference>
<protein>
    <recommendedName>
        <fullName evidence="4">DUF3887 domain-containing protein</fullName>
    </recommendedName>
</protein>
<feature type="chain" id="PRO_5018985181" description="DUF3887 domain-containing protein" evidence="1">
    <location>
        <begin position="25"/>
        <end position="146"/>
    </location>
</feature>
<organism evidence="2 3">
    <name type="scientific">Oceanobacillus profundus</name>
    <dbReference type="NCBI Taxonomy" id="372463"/>
    <lineage>
        <taxon>Bacteria</taxon>
        <taxon>Bacillati</taxon>
        <taxon>Bacillota</taxon>
        <taxon>Bacilli</taxon>
        <taxon>Bacillales</taxon>
        <taxon>Bacillaceae</taxon>
        <taxon>Oceanobacillus</taxon>
    </lineage>
</organism>
<dbReference type="Proteomes" id="UP000285456">
    <property type="component" value="Unassembled WGS sequence"/>
</dbReference>
<dbReference type="PROSITE" id="PS51257">
    <property type="entry name" value="PROKAR_LIPOPROTEIN"/>
    <property type="match status" value="1"/>
</dbReference>
<evidence type="ECO:0000313" key="3">
    <source>
        <dbReference type="Proteomes" id="UP000285456"/>
    </source>
</evidence>
<sequence length="146" mass="16909">MKRLIAVMICIPMLLLSGCFNAVAVSVVSDMYEAALLEDDELVETYFSEDYLARHPLEELSDELAEDVHNRGGINLLNMKELQERNLQKDISQDLNNVYDEDWRFIVVQTGENTIKTWVVLRGETQYYIVDGQVMDVKTYNREVLK</sequence>
<dbReference type="RefSeq" id="WP_095310863.1">
    <property type="nucleotide sequence ID" value="NZ_JAMAWL010000002.1"/>
</dbReference>
<evidence type="ECO:0008006" key="4">
    <source>
        <dbReference type="Google" id="ProtNLM"/>
    </source>
</evidence>
<comment type="caution">
    <text evidence="2">The sequence shown here is derived from an EMBL/GenBank/DDBJ whole genome shotgun (WGS) entry which is preliminary data.</text>
</comment>
<dbReference type="AlphaFoldDB" id="A0A417YD75"/>
<keyword evidence="1" id="KW-0732">Signal</keyword>
<reference evidence="2 3" key="1">
    <citation type="journal article" date="2007" name="Int. J. Syst. Evol. Microbiol.">
        <title>Oceanobacillus profundus sp. nov., isolated from a deep-sea sediment core.</title>
        <authorList>
            <person name="Kim Y.G."/>
            <person name="Choi D.H."/>
            <person name="Hyun S."/>
            <person name="Cho B.C."/>
        </authorList>
    </citation>
    <scope>NUCLEOTIDE SEQUENCE [LARGE SCALE GENOMIC DNA]</scope>
    <source>
        <strain evidence="2 3">DSM 18246</strain>
    </source>
</reference>